<protein>
    <submittedName>
        <fullName evidence="2">Cellulose biosynthesis protein BcsF</fullName>
    </submittedName>
</protein>
<dbReference type="RefSeq" id="WP_187521277.1">
    <property type="nucleotide sequence ID" value="NZ_JACONW010000034.1"/>
</dbReference>
<keyword evidence="1" id="KW-0472">Membrane</keyword>
<evidence type="ECO:0000313" key="2">
    <source>
        <dbReference type="EMBL" id="MBC3950041.1"/>
    </source>
</evidence>
<dbReference type="InterPro" id="IPR019995">
    <property type="entry name" value="Cellulose_BcsF/YhjT"/>
</dbReference>
<keyword evidence="1" id="KW-0812">Transmembrane</keyword>
<sequence length="66" mass="7540">MNYAELLQVIAATCLMTVALMLVLGRFHLSLKLWFQRYLPPRYLKPRGVRRRVSAAPTVSDAHDPS</sequence>
<feature type="transmembrane region" description="Helical" evidence="1">
    <location>
        <begin position="6"/>
        <end position="27"/>
    </location>
</feature>
<accession>A0ABR7AYN4</accession>
<reference evidence="2 3" key="1">
    <citation type="submission" date="2020-08" db="EMBL/GenBank/DDBJ databases">
        <title>Putative novel bacterial strains isolated from necrotic wheat leaf tissues caused by Xanthomonas translucens.</title>
        <authorList>
            <person name="Tambong J.T."/>
        </authorList>
    </citation>
    <scope>NUCLEOTIDE SEQUENCE [LARGE SCALE GENOMIC DNA]</scope>
    <source>
        <strain evidence="2 3">DOAB 1069</strain>
    </source>
</reference>
<keyword evidence="1" id="KW-1133">Transmembrane helix</keyword>
<evidence type="ECO:0000256" key="1">
    <source>
        <dbReference type="SAM" id="Phobius"/>
    </source>
</evidence>
<gene>
    <name evidence="2" type="primary">bcsF</name>
    <name evidence="2" type="ORF">H8S59_09700</name>
</gene>
<proteinExistence type="predicted"/>
<name>A0ABR7AYN4_9PSED</name>
<keyword evidence="3" id="KW-1185">Reference proteome</keyword>
<dbReference type="EMBL" id="JACONW010000034">
    <property type="protein sequence ID" value="MBC3950041.1"/>
    <property type="molecule type" value="Genomic_DNA"/>
</dbReference>
<evidence type="ECO:0000313" key="3">
    <source>
        <dbReference type="Proteomes" id="UP000651852"/>
    </source>
</evidence>
<organism evidence="2 3">
    <name type="scientific">Pseudomonas folii</name>
    <dbReference type="NCBI Taxonomy" id="2762593"/>
    <lineage>
        <taxon>Bacteria</taxon>
        <taxon>Pseudomonadati</taxon>
        <taxon>Pseudomonadota</taxon>
        <taxon>Gammaproteobacteria</taxon>
        <taxon>Pseudomonadales</taxon>
        <taxon>Pseudomonadaceae</taxon>
        <taxon>Pseudomonas</taxon>
    </lineage>
</organism>
<dbReference type="Proteomes" id="UP000651852">
    <property type="component" value="Unassembled WGS sequence"/>
</dbReference>
<dbReference type="Pfam" id="PF11120">
    <property type="entry name" value="CBP_BcsF"/>
    <property type="match status" value="1"/>
</dbReference>
<comment type="caution">
    <text evidence="2">The sequence shown here is derived from an EMBL/GenBank/DDBJ whole genome shotgun (WGS) entry which is preliminary data.</text>
</comment>